<keyword evidence="2" id="KW-1133">Transmembrane helix</keyword>
<dbReference type="Gene3D" id="2.60.40.10">
    <property type="entry name" value="Immunoglobulins"/>
    <property type="match status" value="1"/>
</dbReference>
<sequence>MNKQLTTSPRGWRIAIPTASAALAVTLMATLGLMGAETTLPQAQAAVTGFYKPAPPADTIDLNREVTMVIKIPSASGNTDKGVPGYKVTITRLETAPINTNEGYTKAAALSVAEARKLKKLESHTGVTDSEGKYEFIGLKPGAYLFTAEPPESGGRKPQADVIIVPIIDQNGHWDYNFTAVAKFEVEPEVPPVTPPPTVTTTVTPPPPGSGTENPPKAKQREPLPVTGAQVIGIVGIAAILISAGFAVLVANRKKQRDKKTEA</sequence>
<protein>
    <submittedName>
        <fullName evidence="3">Cell surface protein</fullName>
    </submittedName>
</protein>
<gene>
    <name evidence="3" type="ORF">AOT42_10495</name>
</gene>
<proteinExistence type="predicted"/>
<comment type="caution">
    <text evidence="3">The sequence shown here is derived from an EMBL/GenBank/DDBJ whole genome shotgun (WGS) entry which is preliminary data.</text>
</comment>
<dbReference type="Proteomes" id="UP000186159">
    <property type="component" value="Unassembled WGS sequence"/>
</dbReference>
<dbReference type="AlphaFoldDB" id="A0AAX0J209"/>
<dbReference type="GO" id="GO:0005975">
    <property type="term" value="P:carbohydrate metabolic process"/>
    <property type="evidence" value="ECO:0007669"/>
    <property type="project" value="UniProtKB-ARBA"/>
</dbReference>
<dbReference type="SUPFAM" id="SSF117074">
    <property type="entry name" value="Hypothetical protein PA1324"/>
    <property type="match status" value="1"/>
</dbReference>
<organism evidence="3 4">
    <name type="scientific">Corynebacterium diphtheriae bv. gravis</name>
    <dbReference type="NCBI Taxonomy" id="1720349"/>
    <lineage>
        <taxon>Bacteria</taxon>
        <taxon>Bacillati</taxon>
        <taxon>Actinomycetota</taxon>
        <taxon>Actinomycetes</taxon>
        <taxon>Mycobacteriales</taxon>
        <taxon>Corynebacteriaceae</taxon>
        <taxon>Corynebacterium</taxon>
    </lineage>
</organism>
<feature type="compositionally biased region" description="Pro residues" evidence="1">
    <location>
        <begin position="189"/>
        <end position="209"/>
    </location>
</feature>
<name>A0AAX0J209_CORDP</name>
<keyword evidence="2" id="KW-0812">Transmembrane</keyword>
<evidence type="ECO:0000313" key="3">
    <source>
        <dbReference type="EMBL" id="OKY22726.1"/>
    </source>
</evidence>
<dbReference type="EMBL" id="LJXR01000008">
    <property type="protein sequence ID" value="OKY22726.1"/>
    <property type="molecule type" value="Genomic_DNA"/>
</dbReference>
<dbReference type="RefSeq" id="WP_014318511.1">
    <property type="nucleotide sequence ID" value="NZ_LJXR01000008.1"/>
</dbReference>
<accession>A0AAX0J209</accession>
<feature type="transmembrane region" description="Helical" evidence="2">
    <location>
        <begin position="231"/>
        <end position="251"/>
    </location>
</feature>
<evidence type="ECO:0000256" key="2">
    <source>
        <dbReference type="SAM" id="Phobius"/>
    </source>
</evidence>
<reference evidence="3 4" key="1">
    <citation type="submission" date="2015-09" db="EMBL/GenBank/DDBJ databases">
        <title>Genome sequencing of Corynebacterium diphtheriae Bv. Gravis strain DSM 44123.</title>
        <authorList>
            <person name="Sangal V."/>
            <person name="Burkovski A."/>
        </authorList>
    </citation>
    <scope>NUCLEOTIDE SEQUENCE [LARGE SCALE GENOMIC DNA]</scope>
    <source>
        <strain evidence="3 4">DSM 44123</strain>
    </source>
</reference>
<evidence type="ECO:0000313" key="4">
    <source>
        <dbReference type="Proteomes" id="UP000186159"/>
    </source>
</evidence>
<keyword evidence="2" id="KW-0472">Membrane</keyword>
<dbReference type="GeneID" id="29422981"/>
<dbReference type="InterPro" id="IPR013783">
    <property type="entry name" value="Ig-like_fold"/>
</dbReference>
<feature type="region of interest" description="Disordered" evidence="1">
    <location>
        <begin position="189"/>
        <end position="223"/>
    </location>
</feature>
<evidence type="ECO:0000256" key="1">
    <source>
        <dbReference type="SAM" id="MobiDB-lite"/>
    </source>
</evidence>